<dbReference type="Proteomes" id="UP000887159">
    <property type="component" value="Unassembled WGS sequence"/>
</dbReference>
<accession>A0A8X6WNG5</accession>
<name>A0A8X6WNG5_TRICX</name>
<evidence type="ECO:0000313" key="1">
    <source>
        <dbReference type="EMBL" id="GFY36911.1"/>
    </source>
</evidence>
<reference evidence="1" key="1">
    <citation type="submission" date="2020-08" db="EMBL/GenBank/DDBJ databases">
        <title>Multicomponent nature underlies the extraordinary mechanical properties of spider dragline silk.</title>
        <authorList>
            <person name="Kono N."/>
            <person name="Nakamura H."/>
            <person name="Mori M."/>
            <person name="Yoshida Y."/>
            <person name="Ohtoshi R."/>
            <person name="Malay A.D."/>
            <person name="Moran D.A.P."/>
            <person name="Tomita M."/>
            <person name="Numata K."/>
            <person name="Arakawa K."/>
        </authorList>
    </citation>
    <scope>NUCLEOTIDE SEQUENCE</scope>
</reference>
<organism evidence="1 2">
    <name type="scientific">Trichonephila clavipes</name>
    <name type="common">Golden silk orbweaver</name>
    <name type="synonym">Nephila clavipes</name>
    <dbReference type="NCBI Taxonomy" id="2585209"/>
    <lineage>
        <taxon>Eukaryota</taxon>
        <taxon>Metazoa</taxon>
        <taxon>Ecdysozoa</taxon>
        <taxon>Arthropoda</taxon>
        <taxon>Chelicerata</taxon>
        <taxon>Arachnida</taxon>
        <taxon>Araneae</taxon>
        <taxon>Araneomorphae</taxon>
        <taxon>Entelegynae</taxon>
        <taxon>Araneoidea</taxon>
        <taxon>Nephilidae</taxon>
        <taxon>Trichonephila</taxon>
    </lineage>
</organism>
<dbReference type="AlphaFoldDB" id="A0A8X6WNG5"/>
<dbReference type="Gene3D" id="3.30.420.10">
    <property type="entry name" value="Ribonuclease H-like superfamily/Ribonuclease H"/>
    <property type="match status" value="1"/>
</dbReference>
<proteinExistence type="predicted"/>
<evidence type="ECO:0000313" key="2">
    <source>
        <dbReference type="Proteomes" id="UP000887159"/>
    </source>
</evidence>
<protein>
    <submittedName>
        <fullName evidence="1">Uncharacterized protein</fullName>
    </submittedName>
</protein>
<sequence>MGSKDKKLFYENEFGILNASSDASWGNAENGKSFSGGVVLLGGNLIFQQDNDLKHRSRNVKNVVFFIANNSYVPPQPSDINVIENLWLTFETAVQKYKIRNKTHLNQELKEE</sequence>
<dbReference type="EMBL" id="BMAU01021438">
    <property type="protein sequence ID" value="GFY36911.1"/>
    <property type="molecule type" value="Genomic_DNA"/>
</dbReference>
<dbReference type="InterPro" id="IPR036397">
    <property type="entry name" value="RNaseH_sf"/>
</dbReference>
<dbReference type="GO" id="GO:0003676">
    <property type="term" value="F:nucleic acid binding"/>
    <property type="evidence" value="ECO:0007669"/>
    <property type="project" value="InterPro"/>
</dbReference>
<keyword evidence="2" id="KW-1185">Reference proteome</keyword>
<gene>
    <name evidence="1" type="ORF">TNCV_2568731</name>
</gene>
<comment type="caution">
    <text evidence="1">The sequence shown here is derived from an EMBL/GenBank/DDBJ whole genome shotgun (WGS) entry which is preliminary data.</text>
</comment>